<evidence type="ECO:0000313" key="3">
    <source>
        <dbReference type="Proteomes" id="UP000826271"/>
    </source>
</evidence>
<name>A0AAV6YJB4_9LAMI</name>
<gene>
    <name evidence="2" type="ORF">BUALT_Bualt01G0195700</name>
</gene>
<proteinExistence type="predicted"/>
<keyword evidence="3" id="KW-1185">Reference proteome</keyword>
<feature type="region of interest" description="Disordered" evidence="1">
    <location>
        <begin position="236"/>
        <end position="259"/>
    </location>
</feature>
<comment type="caution">
    <text evidence="2">The sequence shown here is derived from an EMBL/GenBank/DDBJ whole genome shotgun (WGS) entry which is preliminary data.</text>
</comment>
<evidence type="ECO:0000313" key="2">
    <source>
        <dbReference type="EMBL" id="KAG8391515.1"/>
    </source>
</evidence>
<evidence type="ECO:0000256" key="1">
    <source>
        <dbReference type="SAM" id="MobiDB-lite"/>
    </source>
</evidence>
<protein>
    <submittedName>
        <fullName evidence="2">Uncharacterized protein</fullName>
    </submittedName>
</protein>
<dbReference type="AlphaFoldDB" id="A0AAV6YJB4"/>
<dbReference type="Proteomes" id="UP000826271">
    <property type="component" value="Unassembled WGS sequence"/>
</dbReference>
<reference evidence="2" key="1">
    <citation type="submission" date="2019-10" db="EMBL/GenBank/DDBJ databases">
        <authorList>
            <person name="Zhang R."/>
            <person name="Pan Y."/>
            <person name="Wang J."/>
            <person name="Ma R."/>
            <person name="Yu S."/>
        </authorList>
    </citation>
    <scope>NUCLEOTIDE SEQUENCE</scope>
    <source>
        <strain evidence="2">LA-IB0</strain>
        <tissue evidence="2">Leaf</tissue>
    </source>
</reference>
<sequence length="259" mass="28630">MMTQELSGPAISGQVVTITRDTLEPIPPPPGPTVTLREDPHFEEEILVATYSMPFWVPPGVLPNKVTPPSADQWGRLFANAIMKALGDGSQINTCALEIIPLIVPSAIGNRSFIVGDREVYYGVGGSNTLNRNNNIPPSGSLEHRAPWLPHDNLAERFEDMRKEMREMKQRLEGNVLNPPKDLLVTARWGAARPQVQSASNPKKNIRGCTRGIALRKLNKKNNNEKLVIHIDPEQGRPVDSVESAKLSRELGQISRESL</sequence>
<dbReference type="EMBL" id="WHWC01000001">
    <property type="protein sequence ID" value="KAG8391515.1"/>
    <property type="molecule type" value="Genomic_DNA"/>
</dbReference>
<accession>A0AAV6YJB4</accession>
<organism evidence="2 3">
    <name type="scientific">Buddleja alternifolia</name>
    <dbReference type="NCBI Taxonomy" id="168488"/>
    <lineage>
        <taxon>Eukaryota</taxon>
        <taxon>Viridiplantae</taxon>
        <taxon>Streptophyta</taxon>
        <taxon>Embryophyta</taxon>
        <taxon>Tracheophyta</taxon>
        <taxon>Spermatophyta</taxon>
        <taxon>Magnoliopsida</taxon>
        <taxon>eudicotyledons</taxon>
        <taxon>Gunneridae</taxon>
        <taxon>Pentapetalae</taxon>
        <taxon>asterids</taxon>
        <taxon>lamiids</taxon>
        <taxon>Lamiales</taxon>
        <taxon>Scrophulariaceae</taxon>
        <taxon>Buddlejeae</taxon>
        <taxon>Buddleja</taxon>
    </lineage>
</organism>